<keyword evidence="3 5" id="KW-1133">Transmembrane helix</keyword>
<proteinExistence type="predicted"/>
<evidence type="ECO:0000313" key="8">
    <source>
        <dbReference type="Proteomes" id="UP000799770"/>
    </source>
</evidence>
<feature type="transmembrane region" description="Helical" evidence="5">
    <location>
        <begin position="155"/>
        <end position="175"/>
    </location>
</feature>
<dbReference type="PANTHER" id="PTHR28165:SF2">
    <property type="entry name" value="MARVEL DOMAIN-CONTAINING PROTEIN"/>
    <property type="match status" value="1"/>
</dbReference>
<evidence type="ECO:0000256" key="4">
    <source>
        <dbReference type="ARBA" id="ARBA00023136"/>
    </source>
</evidence>
<dbReference type="GO" id="GO:0005886">
    <property type="term" value="C:plasma membrane"/>
    <property type="evidence" value="ECO:0007669"/>
    <property type="project" value="TreeGrafter"/>
</dbReference>
<name>A0A6A5YSH8_9PLEO</name>
<dbReference type="GO" id="GO:0072659">
    <property type="term" value="P:protein localization to plasma membrane"/>
    <property type="evidence" value="ECO:0007669"/>
    <property type="project" value="TreeGrafter"/>
</dbReference>
<keyword evidence="4 5" id="KW-0472">Membrane</keyword>
<dbReference type="InterPro" id="IPR052649">
    <property type="entry name" value="NCE102-like"/>
</dbReference>
<dbReference type="GO" id="GO:0032126">
    <property type="term" value="C:eisosome"/>
    <property type="evidence" value="ECO:0007669"/>
    <property type="project" value="TreeGrafter"/>
</dbReference>
<dbReference type="EMBL" id="ML977339">
    <property type="protein sequence ID" value="KAF2110036.1"/>
    <property type="molecule type" value="Genomic_DNA"/>
</dbReference>
<evidence type="ECO:0000256" key="2">
    <source>
        <dbReference type="ARBA" id="ARBA00022692"/>
    </source>
</evidence>
<keyword evidence="8" id="KW-1185">Reference proteome</keyword>
<protein>
    <submittedName>
        <fullName evidence="7">Marvel domain-containing protein</fullName>
    </submittedName>
</protein>
<gene>
    <name evidence="7" type="ORF">BDV96DRAFT_501457</name>
</gene>
<dbReference type="InterPro" id="IPR008253">
    <property type="entry name" value="Marvel"/>
</dbReference>
<dbReference type="GO" id="GO:0070941">
    <property type="term" value="P:eisosome assembly"/>
    <property type="evidence" value="ECO:0007669"/>
    <property type="project" value="TreeGrafter"/>
</dbReference>
<evidence type="ECO:0000256" key="3">
    <source>
        <dbReference type="ARBA" id="ARBA00022989"/>
    </source>
</evidence>
<evidence type="ECO:0000313" key="7">
    <source>
        <dbReference type="EMBL" id="KAF2110036.1"/>
    </source>
</evidence>
<feature type="transmembrane region" description="Helical" evidence="5">
    <location>
        <begin position="6"/>
        <end position="29"/>
    </location>
</feature>
<dbReference type="OrthoDB" id="2017497at2759"/>
<evidence type="ECO:0000256" key="1">
    <source>
        <dbReference type="ARBA" id="ARBA00004141"/>
    </source>
</evidence>
<dbReference type="AlphaFoldDB" id="A0A6A5YSH8"/>
<organism evidence="7 8">
    <name type="scientific">Lophiotrema nucula</name>
    <dbReference type="NCBI Taxonomy" id="690887"/>
    <lineage>
        <taxon>Eukaryota</taxon>
        <taxon>Fungi</taxon>
        <taxon>Dikarya</taxon>
        <taxon>Ascomycota</taxon>
        <taxon>Pezizomycotina</taxon>
        <taxon>Dothideomycetes</taxon>
        <taxon>Pleosporomycetidae</taxon>
        <taxon>Pleosporales</taxon>
        <taxon>Lophiotremataceae</taxon>
        <taxon>Lophiotrema</taxon>
    </lineage>
</organism>
<feature type="transmembrane region" description="Helical" evidence="5">
    <location>
        <begin position="41"/>
        <end position="64"/>
    </location>
</feature>
<evidence type="ECO:0000259" key="6">
    <source>
        <dbReference type="Pfam" id="PF01284"/>
    </source>
</evidence>
<dbReference type="PANTHER" id="PTHR28165">
    <property type="entry name" value="NON-CLASSICAL EXPORT PROTEIN 2-RELATED"/>
    <property type="match status" value="1"/>
</dbReference>
<keyword evidence="2 5" id="KW-0812">Transmembrane</keyword>
<feature type="transmembrane region" description="Helical" evidence="5">
    <location>
        <begin position="70"/>
        <end position="92"/>
    </location>
</feature>
<evidence type="ECO:0000256" key="5">
    <source>
        <dbReference type="SAM" id="Phobius"/>
    </source>
</evidence>
<feature type="domain" description="MARVEL" evidence="6">
    <location>
        <begin position="8"/>
        <end position="169"/>
    </location>
</feature>
<dbReference type="Pfam" id="PF01284">
    <property type="entry name" value="MARVEL"/>
    <property type="match status" value="1"/>
</dbReference>
<sequence>MAIAVVGIALRAFQILFAVVALGLSVNLIKGQKEGNAPAPYGLAAFAGAISLVGGLLGIAGTWIELLQGALMFGIDGLLALINLAAGVLLAIKLKGANCSKGDNDYRYDVLDKNYLFNGGGCFKDDNGNRLCAYSRTASYGKLSERCRQATADSAFMLMTIIVLLAATVIVWLRLKNHK</sequence>
<dbReference type="Proteomes" id="UP000799770">
    <property type="component" value="Unassembled WGS sequence"/>
</dbReference>
<accession>A0A6A5YSH8</accession>
<comment type="subcellular location">
    <subcellularLocation>
        <location evidence="1">Membrane</location>
        <topology evidence="1">Multi-pass membrane protein</topology>
    </subcellularLocation>
</comment>
<reference evidence="7" key="1">
    <citation type="journal article" date="2020" name="Stud. Mycol.">
        <title>101 Dothideomycetes genomes: a test case for predicting lifestyles and emergence of pathogens.</title>
        <authorList>
            <person name="Haridas S."/>
            <person name="Albert R."/>
            <person name="Binder M."/>
            <person name="Bloem J."/>
            <person name="Labutti K."/>
            <person name="Salamov A."/>
            <person name="Andreopoulos B."/>
            <person name="Baker S."/>
            <person name="Barry K."/>
            <person name="Bills G."/>
            <person name="Bluhm B."/>
            <person name="Cannon C."/>
            <person name="Castanera R."/>
            <person name="Culley D."/>
            <person name="Daum C."/>
            <person name="Ezra D."/>
            <person name="Gonzalez J."/>
            <person name="Henrissat B."/>
            <person name="Kuo A."/>
            <person name="Liang C."/>
            <person name="Lipzen A."/>
            <person name="Lutzoni F."/>
            <person name="Magnuson J."/>
            <person name="Mondo S."/>
            <person name="Nolan M."/>
            <person name="Ohm R."/>
            <person name="Pangilinan J."/>
            <person name="Park H.-J."/>
            <person name="Ramirez L."/>
            <person name="Alfaro M."/>
            <person name="Sun H."/>
            <person name="Tritt A."/>
            <person name="Yoshinaga Y."/>
            <person name="Zwiers L.-H."/>
            <person name="Turgeon B."/>
            <person name="Goodwin S."/>
            <person name="Spatafora J."/>
            <person name="Crous P."/>
            <person name="Grigoriev I."/>
        </authorList>
    </citation>
    <scope>NUCLEOTIDE SEQUENCE</scope>
    <source>
        <strain evidence="7">CBS 627.86</strain>
    </source>
</reference>